<dbReference type="RefSeq" id="WP_074761607.1">
    <property type="nucleotide sequence ID" value="NZ_FNRF01000004.1"/>
</dbReference>
<proteinExistence type="predicted"/>
<accession>A0A1H4DCW5</accession>
<evidence type="ECO:0000313" key="2">
    <source>
        <dbReference type="Proteomes" id="UP000182257"/>
    </source>
</evidence>
<organism evidence="1 2">
    <name type="scientific">Xylanibacter ruminicola</name>
    <name type="common">Prevotella ruminicola</name>
    <dbReference type="NCBI Taxonomy" id="839"/>
    <lineage>
        <taxon>Bacteria</taxon>
        <taxon>Pseudomonadati</taxon>
        <taxon>Bacteroidota</taxon>
        <taxon>Bacteroidia</taxon>
        <taxon>Bacteroidales</taxon>
        <taxon>Prevotellaceae</taxon>
        <taxon>Xylanibacter</taxon>
    </lineage>
</organism>
<protein>
    <recommendedName>
        <fullName evidence="3">DUF3990 domain-containing protein</fullName>
    </recommendedName>
</protein>
<dbReference type="AlphaFoldDB" id="A0A1H4DCW5"/>
<reference evidence="1 2" key="1">
    <citation type="submission" date="2016-10" db="EMBL/GenBank/DDBJ databases">
        <authorList>
            <person name="de Groot N.N."/>
        </authorList>
    </citation>
    <scope>NUCLEOTIDE SEQUENCE [LARGE SCALE GENOMIC DNA]</scope>
    <source>
        <strain evidence="1 2">D31d</strain>
    </source>
</reference>
<name>A0A1H4DCW5_XYLRU</name>
<dbReference type="Proteomes" id="UP000182257">
    <property type="component" value="Unassembled WGS sequence"/>
</dbReference>
<evidence type="ECO:0008006" key="3">
    <source>
        <dbReference type="Google" id="ProtNLM"/>
    </source>
</evidence>
<sequence length="201" mass="22870">METFYHGTSVLFKQFDIAHALEGDGKAKFGFGTYVTESYTSAAHYAYNKKRPENKSYYVYTLEIPDMTEENHLFSVCPVHLSIIERTEKALGEHVPDEARQVGKLFRKYVGNKLIGKTGTIKQLTNKADLDAEKAAAKFFSEIGLEYFAWPQAQSKPDGLTNRVVLNIDKIRIVRIDKVELDPKHFQLVPGSEKEIPFDSF</sequence>
<dbReference type="EMBL" id="FNRF01000004">
    <property type="protein sequence ID" value="SEA70290.1"/>
    <property type="molecule type" value="Genomic_DNA"/>
</dbReference>
<evidence type="ECO:0000313" key="1">
    <source>
        <dbReference type="EMBL" id="SEA70290.1"/>
    </source>
</evidence>
<dbReference type="OrthoDB" id="1068064at2"/>
<gene>
    <name evidence="1" type="ORF">SAMN05216462_2237</name>
</gene>